<evidence type="ECO:0000256" key="13">
    <source>
        <dbReference type="ARBA" id="ARBA00023136"/>
    </source>
</evidence>
<dbReference type="InterPro" id="IPR000152">
    <property type="entry name" value="EGF-type_Asp/Asn_hydroxyl_site"/>
</dbReference>
<keyword evidence="16" id="KW-0325">Glycoprotein</keyword>
<keyword evidence="9" id="KW-0732">Signal</keyword>
<dbReference type="PANTHER" id="PTHR24050">
    <property type="entry name" value="PA14 DOMAIN-CONTAINING PROTEIN"/>
    <property type="match status" value="1"/>
</dbReference>
<evidence type="ECO:0000259" key="20">
    <source>
        <dbReference type="PROSITE" id="PS51041"/>
    </source>
</evidence>
<reference evidence="23" key="1">
    <citation type="submission" date="2016-04" db="UniProtKB">
        <authorList>
            <consortium name="WormBaseParasite"/>
        </authorList>
    </citation>
    <scope>IDENTIFICATION</scope>
</reference>
<organism evidence="23">
    <name type="scientific">Hymenolepis diminuta</name>
    <name type="common">Rat tapeworm</name>
    <dbReference type="NCBI Taxonomy" id="6216"/>
    <lineage>
        <taxon>Eukaryota</taxon>
        <taxon>Metazoa</taxon>
        <taxon>Spiralia</taxon>
        <taxon>Lophotrochozoa</taxon>
        <taxon>Platyhelminthes</taxon>
        <taxon>Cestoda</taxon>
        <taxon>Eucestoda</taxon>
        <taxon>Cyclophyllidea</taxon>
        <taxon>Hymenolepididae</taxon>
        <taxon>Hymenolepis</taxon>
    </lineage>
</organism>
<dbReference type="STRING" id="6216.A0A158QD44"/>
<dbReference type="InterPro" id="IPR009030">
    <property type="entry name" value="Growth_fac_rcpt_cys_sf"/>
</dbReference>
<evidence type="ECO:0000313" key="21">
    <source>
        <dbReference type="EMBL" id="VDL19874.1"/>
    </source>
</evidence>
<comment type="similarity">
    <text evidence="3">Belongs to the fibulin family.</text>
</comment>
<dbReference type="FunFam" id="2.10.25.10:FF:000008">
    <property type="entry name" value="Signal peptide, CUB domain, EGF-like 2"/>
    <property type="match status" value="1"/>
</dbReference>
<evidence type="ECO:0000313" key="23">
    <source>
        <dbReference type="WBParaSite" id="HDID_0000241201-mRNA-1"/>
    </source>
</evidence>
<dbReference type="PROSITE" id="PS50026">
    <property type="entry name" value="EGF_3"/>
    <property type="match status" value="2"/>
</dbReference>
<keyword evidence="6 17" id="KW-0245">EGF-like domain</keyword>
<dbReference type="PROSITE" id="PS01186">
    <property type="entry name" value="EGF_2"/>
    <property type="match status" value="3"/>
</dbReference>
<evidence type="ECO:0000256" key="17">
    <source>
        <dbReference type="PROSITE-ProRule" id="PRU00076"/>
    </source>
</evidence>
<dbReference type="PROSITE" id="PS00022">
    <property type="entry name" value="EGF_1"/>
    <property type="match status" value="1"/>
</dbReference>
<keyword evidence="8 18" id="KW-0812">Transmembrane</keyword>
<dbReference type="OrthoDB" id="10045365at2759"/>
<evidence type="ECO:0000256" key="6">
    <source>
        <dbReference type="ARBA" id="ARBA00022536"/>
    </source>
</evidence>
<evidence type="ECO:0000256" key="14">
    <source>
        <dbReference type="ARBA" id="ARBA00023157"/>
    </source>
</evidence>
<evidence type="ECO:0000256" key="7">
    <source>
        <dbReference type="ARBA" id="ARBA00022583"/>
    </source>
</evidence>
<dbReference type="WBParaSite" id="HDID_0000241201-mRNA-1">
    <property type="protein sequence ID" value="HDID_0000241201-mRNA-1"/>
    <property type="gene ID" value="HDID_0000241201"/>
</dbReference>
<keyword evidence="10" id="KW-0677">Repeat</keyword>
<dbReference type="Pfam" id="PF00008">
    <property type="entry name" value="EGF"/>
    <property type="match status" value="1"/>
</dbReference>
<evidence type="ECO:0000256" key="11">
    <source>
        <dbReference type="ARBA" id="ARBA00022837"/>
    </source>
</evidence>
<feature type="domain" description="EGF-like" evidence="19">
    <location>
        <begin position="204"/>
        <end position="244"/>
    </location>
</feature>
<evidence type="ECO:0000256" key="3">
    <source>
        <dbReference type="ARBA" id="ARBA00006127"/>
    </source>
</evidence>
<dbReference type="GO" id="GO:0006897">
    <property type="term" value="P:endocytosis"/>
    <property type="evidence" value="ECO:0007669"/>
    <property type="project" value="UniProtKB-KW"/>
</dbReference>
<dbReference type="InterPro" id="IPR000742">
    <property type="entry name" value="EGF"/>
</dbReference>
<dbReference type="AlphaFoldDB" id="A0A158QD44"/>
<evidence type="ECO:0000313" key="22">
    <source>
        <dbReference type="Proteomes" id="UP000274504"/>
    </source>
</evidence>
<dbReference type="SUPFAM" id="SSF57196">
    <property type="entry name" value="EGF/Laminin"/>
    <property type="match status" value="3"/>
</dbReference>
<evidence type="ECO:0000256" key="1">
    <source>
        <dbReference type="ARBA" id="ARBA00004479"/>
    </source>
</evidence>
<dbReference type="PROSITE" id="PS00010">
    <property type="entry name" value="ASX_HYDROXYL"/>
    <property type="match status" value="1"/>
</dbReference>
<feature type="domain" description="EMI" evidence="20">
    <location>
        <begin position="122"/>
        <end position="204"/>
    </location>
</feature>
<evidence type="ECO:0000256" key="18">
    <source>
        <dbReference type="SAM" id="Phobius"/>
    </source>
</evidence>
<dbReference type="GO" id="GO:0005509">
    <property type="term" value="F:calcium ion binding"/>
    <property type="evidence" value="ECO:0007669"/>
    <property type="project" value="InterPro"/>
</dbReference>
<keyword evidence="13 18" id="KW-0472">Membrane</keyword>
<evidence type="ECO:0000256" key="15">
    <source>
        <dbReference type="ARBA" id="ARBA00023170"/>
    </source>
</evidence>
<name>A0A158QD44_HYMDI</name>
<reference evidence="21 22" key="2">
    <citation type="submission" date="2018-11" db="EMBL/GenBank/DDBJ databases">
        <authorList>
            <consortium name="Pathogen Informatics"/>
        </authorList>
    </citation>
    <scope>NUCLEOTIDE SEQUENCE [LARGE SCALE GENOMIC DNA]</scope>
</reference>
<evidence type="ECO:0000256" key="16">
    <source>
        <dbReference type="ARBA" id="ARBA00023180"/>
    </source>
</evidence>
<dbReference type="InterPro" id="IPR001881">
    <property type="entry name" value="EGF-like_Ca-bd_dom"/>
</dbReference>
<evidence type="ECO:0000256" key="10">
    <source>
        <dbReference type="ARBA" id="ARBA00022737"/>
    </source>
</evidence>
<dbReference type="CDD" id="cd00054">
    <property type="entry name" value="EGF_CA"/>
    <property type="match status" value="1"/>
</dbReference>
<dbReference type="PROSITE" id="PS01187">
    <property type="entry name" value="EGF_CA"/>
    <property type="match status" value="2"/>
</dbReference>
<dbReference type="GO" id="GO:0016020">
    <property type="term" value="C:membrane"/>
    <property type="evidence" value="ECO:0007669"/>
    <property type="project" value="UniProtKB-SubCell"/>
</dbReference>
<feature type="transmembrane region" description="Helical" evidence="18">
    <location>
        <begin position="45"/>
        <end position="65"/>
    </location>
</feature>
<evidence type="ECO:0000259" key="19">
    <source>
        <dbReference type="PROSITE" id="PS50026"/>
    </source>
</evidence>
<dbReference type="InterPro" id="IPR026823">
    <property type="entry name" value="cEGF"/>
</dbReference>
<dbReference type="InterPro" id="IPR011489">
    <property type="entry name" value="EMI_domain"/>
</dbReference>
<evidence type="ECO:0000256" key="8">
    <source>
        <dbReference type="ARBA" id="ARBA00022692"/>
    </source>
</evidence>
<gene>
    <name evidence="21" type="ORF">HDID_LOCUS2413</name>
</gene>
<keyword evidence="15" id="KW-0675">Receptor</keyword>
<accession>A0A158QD44</accession>
<dbReference type="SMART" id="SM00181">
    <property type="entry name" value="EGF"/>
    <property type="match status" value="6"/>
</dbReference>
<dbReference type="SUPFAM" id="SSF57184">
    <property type="entry name" value="Growth factor receptor domain"/>
    <property type="match status" value="1"/>
</dbReference>
<dbReference type="EMBL" id="UYSG01000585">
    <property type="protein sequence ID" value="VDL19874.1"/>
    <property type="molecule type" value="Genomic_DNA"/>
</dbReference>
<dbReference type="Pfam" id="PF14670">
    <property type="entry name" value="FXa_inhibition"/>
    <property type="match status" value="3"/>
</dbReference>
<protein>
    <submittedName>
        <fullName evidence="23">EGF-like domain-containing protein</fullName>
    </submittedName>
</protein>
<evidence type="ECO:0000256" key="9">
    <source>
        <dbReference type="ARBA" id="ARBA00022729"/>
    </source>
</evidence>
<comment type="subcellular location">
    <subcellularLocation>
        <location evidence="1">Membrane</location>
        <topology evidence="1">Single-pass type I membrane protein</topology>
    </subcellularLocation>
    <subcellularLocation>
        <location evidence="2">Secreted</location>
        <location evidence="2">Extracellular space</location>
        <location evidence="2">Extracellular matrix</location>
    </subcellularLocation>
</comment>
<comment type="caution">
    <text evidence="17">Lacks conserved residue(s) required for the propagation of feature annotation.</text>
</comment>
<keyword evidence="14 17" id="KW-1015">Disulfide bond</keyword>
<dbReference type="Gene3D" id="2.10.25.10">
    <property type="entry name" value="Laminin"/>
    <property type="match status" value="6"/>
</dbReference>
<sequence>MKHDHFTLADRPVNCQADSSNYACLGFRMLDLRWIVMFSTKSPKVVYITPHFLLFLLLISNAFAVQNARNTKKTIFAAKGAPFRRELSPKLTETKLARGNAYPLDFESVQQTPVEPELRLGMPNVCRFQYKTSIPVWEHFEVPYYKTNPVWKKNCGGKGIWCKVNEQRREIATSYRIVDQPVYEERIQCCDGFKRVPGFEGCVRESNCNSLLKTTQCLNGGICYENGQVTTCMCPKGFSGPRCQYADDRCRINNGGCEKECCNMPGGYYCRCPPGYRLAPDQRHCLDINECATNKGGCVYGCENLPGGFRCTCPEGMMLAEDKLSCRPFMDPCAPPAKGGCEHVCTTLSSYRYACSCYPGYRLAEDKKRCIAQNPCLDNNGGCEHHCENDNGVKVCSCRPGFRVSPFDPHRCVDINECERNNGGCQHRCINVEGSFSCDCNPGWQLGNDGRTCYSRSMVLIASPLIPKVIGTLYWHIEKYHWYRTPSKK</sequence>
<dbReference type="InterPro" id="IPR018097">
    <property type="entry name" value="EGF_Ca-bd_CS"/>
</dbReference>
<dbReference type="FunFam" id="2.10.25.10:FF:000009">
    <property type="entry name" value="Low-density lipoprotein receptor isoform 1"/>
    <property type="match status" value="1"/>
</dbReference>
<keyword evidence="7" id="KW-0254">Endocytosis</keyword>
<dbReference type="InterPro" id="IPR052235">
    <property type="entry name" value="Nephronectin_domain"/>
</dbReference>
<dbReference type="PROSITE" id="PS51041">
    <property type="entry name" value="EMI"/>
    <property type="match status" value="1"/>
</dbReference>
<dbReference type="Pfam" id="PF12662">
    <property type="entry name" value="cEGF"/>
    <property type="match status" value="2"/>
</dbReference>
<keyword evidence="4" id="KW-0964">Secreted</keyword>
<proteinExistence type="inferred from homology"/>
<evidence type="ECO:0000256" key="12">
    <source>
        <dbReference type="ARBA" id="ARBA00022989"/>
    </source>
</evidence>
<keyword evidence="11" id="KW-0106">Calcium</keyword>
<feature type="domain" description="EGF-like" evidence="19">
    <location>
        <begin position="414"/>
        <end position="454"/>
    </location>
</feature>
<dbReference type="Proteomes" id="UP000274504">
    <property type="component" value="Unassembled WGS sequence"/>
</dbReference>
<dbReference type="PANTHER" id="PTHR24050:SF27">
    <property type="entry name" value="FIBRILLIN-1"/>
    <property type="match status" value="1"/>
</dbReference>
<feature type="disulfide bond" evidence="17">
    <location>
        <begin position="234"/>
        <end position="243"/>
    </location>
</feature>
<evidence type="ECO:0000256" key="4">
    <source>
        <dbReference type="ARBA" id="ARBA00022525"/>
    </source>
</evidence>
<keyword evidence="5" id="KW-0272">Extracellular matrix</keyword>
<dbReference type="SMART" id="SM00179">
    <property type="entry name" value="EGF_CA"/>
    <property type="match status" value="3"/>
</dbReference>
<keyword evidence="12 18" id="KW-1133">Transmembrane helix</keyword>
<evidence type="ECO:0000256" key="2">
    <source>
        <dbReference type="ARBA" id="ARBA00004498"/>
    </source>
</evidence>
<evidence type="ECO:0000256" key="5">
    <source>
        <dbReference type="ARBA" id="ARBA00022530"/>
    </source>
</evidence>